<evidence type="ECO:0000256" key="1">
    <source>
        <dbReference type="ARBA" id="ARBA00006739"/>
    </source>
</evidence>
<protein>
    <submittedName>
        <fullName evidence="6">Glycosyltransferase family 2 protein</fullName>
    </submittedName>
</protein>
<feature type="transmembrane region" description="Helical" evidence="4">
    <location>
        <begin position="21"/>
        <end position="43"/>
    </location>
</feature>
<comment type="similarity">
    <text evidence="1">Belongs to the glycosyltransferase 2 family.</text>
</comment>
<dbReference type="EMBL" id="JAMXWF010000004">
    <property type="protein sequence ID" value="MDQ6407020.1"/>
    <property type="molecule type" value="Genomic_DNA"/>
</dbReference>
<dbReference type="Proteomes" id="UP001209412">
    <property type="component" value="Unassembled WGS sequence"/>
</dbReference>
<name>A0AAP5BAK2_9BURK</name>
<gene>
    <name evidence="6" type="ORF">NIE36_07345</name>
    <name evidence="5" type="ORF">OSB80_07360</name>
</gene>
<sequence length="350" mass="38876">MNNTAPSVHQHHAYLSVRCKFLLALCAATSWTAFSVWAARPWMADLSHWIGSIATVLAVGGIAIVPGFMNAFLVVSLLLDRRPTHAPLASYPPVTILIAAYNEEASIHDTLAAIGRQQYPASMQVIVINDGSRDRTAQVVRAARTEYAWLELIDIPTNGGKANALNEGLSRAQHDLILTVDADSQLHGRALVNIVERYVNDPPNTRAVAGAILVRNSRQNCLTRCQEWDYFVGIAAIKRMQSLYQGTLVAQGAFSLYDRRVLREVGGWPPCVGEDIVLTWALLKAGYRVGHCEDAFCFTNVPTKVRQFVRQRQRWARGMMEAFRQHPDILSTPRLSTFLSIGTCCFPGWM</sequence>
<dbReference type="InterPro" id="IPR029044">
    <property type="entry name" value="Nucleotide-diphossugar_trans"/>
</dbReference>
<dbReference type="Gene3D" id="3.90.550.10">
    <property type="entry name" value="Spore Coat Polysaccharide Biosynthesis Protein SpsA, Chain A"/>
    <property type="match status" value="1"/>
</dbReference>
<accession>A0AAP5BAK2</accession>
<dbReference type="EMBL" id="JAPKHW010000004">
    <property type="protein sequence ID" value="MCX4145190.1"/>
    <property type="molecule type" value="Genomic_DNA"/>
</dbReference>
<evidence type="ECO:0000256" key="2">
    <source>
        <dbReference type="ARBA" id="ARBA00022676"/>
    </source>
</evidence>
<comment type="caution">
    <text evidence="6">The sequence shown here is derived from an EMBL/GenBank/DDBJ whole genome shotgun (WGS) entry which is preliminary data.</text>
</comment>
<keyword evidence="2" id="KW-0328">Glycosyltransferase</keyword>
<keyword evidence="7" id="KW-1185">Reference proteome</keyword>
<dbReference type="CDD" id="cd06423">
    <property type="entry name" value="CESA_like"/>
    <property type="match status" value="1"/>
</dbReference>
<dbReference type="RefSeq" id="WP_266257156.1">
    <property type="nucleotide sequence ID" value="NZ_JAMXWF010000004.1"/>
</dbReference>
<feature type="transmembrane region" description="Helical" evidence="4">
    <location>
        <begin position="49"/>
        <end position="79"/>
    </location>
</feature>
<keyword evidence="4" id="KW-0472">Membrane</keyword>
<proteinExistence type="inferred from homology"/>
<dbReference type="AlphaFoldDB" id="A0AAP5BAK2"/>
<reference evidence="6" key="1">
    <citation type="submission" date="2022-06" db="EMBL/GenBank/DDBJ databases">
        <title>PHB producers.</title>
        <authorList>
            <person name="Besaury L."/>
        </authorList>
    </citation>
    <scope>NUCLEOTIDE SEQUENCE</scope>
    <source>
        <strain evidence="6 7">SEWS6</strain>
    </source>
</reference>
<evidence type="ECO:0000313" key="6">
    <source>
        <dbReference type="EMBL" id="MDQ6407020.1"/>
    </source>
</evidence>
<evidence type="ECO:0000256" key="3">
    <source>
        <dbReference type="ARBA" id="ARBA00022679"/>
    </source>
</evidence>
<dbReference type="Proteomes" id="UP001242288">
    <property type="component" value="Unassembled WGS sequence"/>
</dbReference>
<keyword evidence="4" id="KW-1133">Transmembrane helix</keyword>
<dbReference type="Pfam" id="PF13641">
    <property type="entry name" value="Glyco_tranf_2_3"/>
    <property type="match status" value="1"/>
</dbReference>
<evidence type="ECO:0000256" key="4">
    <source>
        <dbReference type="SAM" id="Phobius"/>
    </source>
</evidence>
<keyword evidence="4" id="KW-0812">Transmembrane</keyword>
<evidence type="ECO:0000313" key="8">
    <source>
        <dbReference type="Proteomes" id="UP001242288"/>
    </source>
</evidence>
<keyword evidence="3" id="KW-0808">Transferase</keyword>
<organism evidence="6 8">
    <name type="scientific">Paraburkholderia madseniana</name>
    <dbReference type="NCBI Taxonomy" id="2599607"/>
    <lineage>
        <taxon>Bacteria</taxon>
        <taxon>Pseudomonadati</taxon>
        <taxon>Pseudomonadota</taxon>
        <taxon>Betaproteobacteria</taxon>
        <taxon>Burkholderiales</taxon>
        <taxon>Burkholderiaceae</taxon>
        <taxon>Paraburkholderia</taxon>
    </lineage>
</organism>
<dbReference type="PANTHER" id="PTHR43630">
    <property type="entry name" value="POLY-BETA-1,6-N-ACETYL-D-GLUCOSAMINE SYNTHASE"/>
    <property type="match status" value="1"/>
</dbReference>
<evidence type="ECO:0000313" key="7">
    <source>
        <dbReference type="Proteomes" id="UP001209412"/>
    </source>
</evidence>
<evidence type="ECO:0000313" key="5">
    <source>
        <dbReference type="EMBL" id="MCX4145190.1"/>
    </source>
</evidence>
<dbReference type="GO" id="GO:0016757">
    <property type="term" value="F:glycosyltransferase activity"/>
    <property type="evidence" value="ECO:0007669"/>
    <property type="project" value="UniProtKB-KW"/>
</dbReference>
<dbReference type="SUPFAM" id="SSF53448">
    <property type="entry name" value="Nucleotide-diphospho-sugar transferases"/>
    <property type="match status" value="1"/>
</dbReference>
<dbReference type="PANTHER" id="PTHR43630:SF1">
    <property type="entry name" value="POLY-BETA-1,6-N-ACETYL-D-GLUCOSAMINE SYNTHASE"/>
    <property type="match status" value="1"/>
</dbReference>